<keyword evidence="2" id="KW-0805">Transcription regulation</keyword>
<dbReference type="InterPro" id="IPR000847">
    <property type="entry name" value="LysR_HTH_N"/>
</dbReference>
<dbReference type="Proteomes" id="UP001233360">
    <property type="component" value="Unassembled WGS sequence"/>
</dbReference>
<comment type="similarity">
    <text evidence="1">Belongs to the LysR transcriptional regulatory family.</text>
</comment>
<reference evidence="6 7" key="1">
    <citation type="submission" date="2023-07" db="EMBL/GenBank/DDBJ databases">
        <title>Functional and genomic diversity of the sorghum phyllosphere microbiome.</title>
        <authorList>
            <person name="Shade A."/>
        </authorList>
    </citation>
    <scope>NUCLEOTIDE SEQUENCE [LARGE SCALE GENOMIC DNA]</scope>
    <source>
        <strain evidence="6 7">SORGH_AS_0887</strain>
    </source>
</reference>
<evidence type="ECO:0000256" key="4">
    <source>
        <dbReference type="ARBA" id="ARBA00023163"/>
    </source>
</evidence>
<dbReference type="PANTHER" id="PTHR30346:SF0">
    <property type="entry name" value="HCA OPERON TRANSCRIPTIONAL ACTIVATOR HCAR"/>
    <property type="match status" value="1"/>
</dbReference>
<keyword evidence="7" id="KW-1185">Reference proteome</keyword>
<dbReference type="PANTHER" id="PTHR30346">
    <property type="entry name" value="TRANSCRIPTIONAL DUAL REGULATOR HCAR-RELATED"/>
    <property type="match status" value="1"/>
</dbReference>
<sequence length="338" mass="38471">MFALKNMEKTTVLNRISFRQMEYFVSTAQHGSIIVASEKIHVSPPSISAAISHIESELKVKLFIRQHARGLSLTNIGEKILKECLFILGQTYALYALASEYRGLTQRALQVGCHHVLTPLIYSDIVHDFNLLHQQDDIRLVDGSHDELMNALLSNKVDMAITTNLQIDHNLIYFEPIVSLPPHVLVSEHHPLAKMKSVRLEDLTQFPMILHNSPYYKDYCTDLFTQHNLVPNIKETYKNYDLVRTMVADGWGYSMTNLRHKLEHTLDGKKLVRLILEGDHAPVSIGIATISSVNLNEVTEKFMSYCKDFICEYYHDHASCSFTLTSSIKKTRSIPSVA</sequence>
<dbReference type="InterPro" id="IPR005119">
    <property type="entry name" value="LysR_subst-bd"/>
</dbReference>
<dbReference type="EMBL" id="JAUTBK010000002">
    <property type="protein sequence ID" value="MDQ1207975.1"/>
    <property type="molecule type" value="Genomic_DNA"/>
</dbReference>
<protein>
    <submittedName>
        <fullName evidence="6">DNA-binding transcriptional LysR family regulator</fullName>
    </submittedName>
</protein>
<dbReference type="InterPro" id="IPR036390">
    <property type="entry name" value="WH_DNA-bd_sf"/>
</dbReference>
<evidence type="ECO:0000313" key="6">
    <source>
        <dbReference type="EMBL" id="MDQ1207975.1"/>
    </source>
</evidence>
<evidence type="ECO:0000256" key="1">
    <source>
        <dbReference type="ARBA" id="ARBA00009437"/>
    </source>
</evidence>
<dbReference type="Pfam" id="PF00126">
    <property type="entry name" value="HTH_1"/>
    <property type="match status" value="1"/>
</dbReference>
<dbReference type="Gene3D" id="1.10.10.10">
    <property type="entry name" value="Winged helix-like DNA-binding domain superfamily/Winged helix DNA-binding domain"/>
    <property type="match status" value="1"/>
</dbReference>
<dbReference type="InterPro" id="IPR036388">
    <property type="entry name" value="WH-like_DNA-bd_sf"/>
</dbReference>
<dbReference type="Gene3D" id="3.40.190.10">
    <property type="entry name" value="Periplasmic binding protein-like II"/>
    <property type="match status" value="2"/>
</dbReference>
<evidence type="ECO:0000256" key="2">
    <source>
        <dbReference type="ARBA" id="ARBA00023015"/>
    </source>
</evidence>
<dbReference type="SUPFAM" id="SSF46785">
    <property type="entry name" value="Winged helix' DNA-binding domain"/>
    <property type="match status" value="1"/>
</dbReference>
<keyword evidence="4" id="KW-0804">Transcription</keyword>
<dbReference type="PROSITE" id="PS50931">
    <property type="entry name" value="HTH_LYSR"/>
    <property type="match status" value="1"/>
</dbReference>
<accession>A0ABU0UTU8</accession>
<evidence type="ECO:0000256" key="3">
    <source>
        <dbReference type="ARBA" id="ARBA00023125"/>
    </source>
</evidence>
<evidence type="ECO:0000259" key="5">
    <source>
        <dbReference type="PROSITE" id="PS50931"/>
    </source>
</evidence>
<dbReference type="GO" id="GO:0003677">
    <property type="term" value="F:DNA binding"/>
    <property type="evidence" value="ECO:0007669"/>
    <property type="project" value="UniProtKB-KW"/>
</dbReference>
<evidence type="ECO:0000313" key="7">
    <source>
        <dbReference type="Proteomes" id="UP001233360"/>
    </source>
</evidence>
<dbReference type="SUPFAM" id="SSF53850">
    <property type="entry name" value="Periplasmic binding protein-like II"/>
    <property type="match status" value="1"/>
</dbReference>
<gene>
    <name evidence="6" type="ORF">QE380_000898</name>
</gene>
<proteinExistence type="inferred from homology"/>
<feature type="domain" description="HTH lysR-type" evidence="5">
    <location>
        <begin position="16"/>
        <end position="74"/>
    </location>
</feature>
<dbReference type="Pfam" id="PF03466">
    <property type="entry name" value="LysR_substrate"/>
    <property type="match status" value="1"/>
</dbReference>
<organism evidence="6 7">
    <name type="scientific">Acinetobacter baylyi</name>
    <dbReference type="NCBI Taxonomy" id="202950"/>
    <lineage>
        <taxon>Bacteria</taxon>
        <taxon>Pseudomonadati</taxon>
        <taxon>Pseudomonadota</taxon>
        <taxon>Gammaproteobacteria</taxon>
        <taxon>Moraxellales</taxon>
        <taxon>Moraxellaceae</taxon>
        <taxon>Acinetobacter</taxon>
    </lineage>
</organism>
<keyword evidence="3 6" id="KW-0238">DNA-binding</keyword>
<comment type="caution">
    <text evidence="6">The sequence shown here is derived from an EMBL/GenBank/DDBJ whole genome shotgun (WGS) entry which is preliminary data.</text>
</comment>
<name>A0ABU0UTU8_ACIBI</name>